<dbReference type="Gene3D" id="2.70.70.10">
    <property type="entry name" value="Glucose Permease (Domain IIA)"/>
    <property type="match status" value="1"/>
</dbReference>
<evidence type="ECO:0000259" key="3">
    <source>
        <dbReference type="PROSITE" id="PS51782"/>
    </source>
</evidence>
<dbReference type="PANTHER" id="PTHR21666:SF263">
    <property type="entry name" value="MUREIN HYDROLASE ACTIVATOR NLPD"/>
    <property type="match status" value="1"/>
</dbReference>
<dbReference type="CDD" id="cd00118">
    <property type="entry name" value="LysM"/>
    <property type="match status" value="2"/>
</dbReference>
<evidence type="ECO:0000256" key="2">
    <source>
        <dbReference type="SAM" id="MobiDB-lite"/>
    </source>
</evidence>
<gene>
    <name evidence="4" type="ORF">L4923_20355</name>
</gene>
<reference evidence="4 5" key="1">
    <citation type="submission" date="2022-02" db="EMBL/GenBank/DDBJ databases">
        <title>Draft genome sequence of Mezorhizobium retamae strain IRAMC:0171 isolated from Retama raetam nodules.</title>
        <authorList>
            <person name="Bengaied R."/>
            <person name="Sbissi I."/>
            <person name="Huber K."/>
            <person name="Ghodbane F."/>
            <person name="Nouioui I."/>
            <person name="Tarhouni M."/>
            <person name="Gtari M."/>
        </authorList>
    </citation>
    <scope>NUCLEOTIDE SEQUENCE [LARGE SCALE GENOMIC DNA]</scope>
    <source>
        <strain evidence="4 5">IRAMC:0171</strain>
    </source>
</reference>
<feature type="region of interest" description="Disordered" evidence="2">
    <location>
        <begin position="219"/>
        <end position="254"/>
    </location>
</feature>
<dbReference type="Gene3D" id="3.10.350.10">
    <property type="entry name" value="LysM domain"/>
    <property type="match status" value="2"/>
</dbReference>
<comment type="similarity">
    <text evidence="1">Belongs to the E.coli NlpD/Haemophilus LppB family.</text>
</comment>
<dbReference type="PROSITE" id="PS51782">
    <property type="entry name" value="LYSM"/>
    <property type="match status" value="2"/>
</dbReference>
<keyword evidence="5" id="KW-1185">Reference proteome</keyword>
<dbReference type="Pfam" id="PF01476">
    <property type="entry name" value="LysM"/>
    <property type="match status" value="2"/>
</dbReference>
<dbReference type="InterPro" id="IPR018392">
    <property type="entry name" value="LysM"/>
</dbReference>
<comment type="caution">
    <text evidence="4">The sequence shown here is derived from an EMBL/GenBank/DDBJ whole genome shotgun (WGS) entry which is preliminary data.</text>
</comment>
<dbReference type="PANTHER" id="PTHR21666">
    <property type="entry name" value="PEPTIDASE-RELATED"/>
    <property type="match status" value="1"/>
</dbReference>
<dbReference type="Proteomes" id="UP001201701">
    <property type="component" value="Unassembled WGS sequence"/>
</dbReference>
<accession>A0ABS9QJ68</accession>
<dbReference type="SMART" id="SM00257">
    <property type="entry name" value="LysM"/>
    <property type="match status" value="2"/>
</dbReference>
<dbReference type="InterPro" id="IPR036779">
    <property type="entry name" value="LysM_dom_sf"/>
</dbReference>
<dbReference type="PROSITE" id="PS51257">
    <property type="entry name" value="PROKAR_LIPOPROTEIN"/>
    <property type="match status" value="1"/>
</dbReference>
<organism evidence="4 5">
    <name type="scientific">Mesorhizobium retamae</name>
    <dbReference type="NCBI Taxonomy" id="2912854"/>
    <lineage>
        <taxon>Bacteria</taxon>
        <taxon>Pseudomonadati</taxon>
        <taxon>Pseudomonadota</taxon>
        <taxon>Alphaproteobacteria</taxon>
        <taxon>Hyphomicrobiales</taxon>
        <taxon>Phyllobacteriaceae</taxon>
        <taxon>Mesorhizobium</taxon>
    </lineage>
</organism>
<evidence type="ECO:0000256" key="1">
    <source>
        <dbReference type="ARBA" id="ARBA00038420"/>
    </source>
</evidence>
<feature type="domain" description="LysM" evidence="3">
    <location>
        <begin position="164"/>
        <end position="208"/>
    </location>
</feature>
<name>A0ABS9QJ68_9HYPH</name>
<dbReference type="InterPro" id="IPR050570">
    <property type="entry name" value="Cell_wall_metabolism_enzyme"/>
</dbReference>
<evidence type="ECO:0000313" key="4">
    <source>
        <dbReference type="EMBL" id="MCG7507390.1"/>
    </source>
</evidence>
<dbReference type="CDD" id="cd12797">
    <property type="entry name" value="M23_peptidase"/>
    <property type="match status" value="1"/>
</dbReference>
<dbReference type="InterPro" id="IPR011055">
    <property type="entry name" value="Dup_hybrid_motif"/>
</dbReference>
<dbReference type="SUPFAM" id="SSF54106">
    <property type="entry name" value="LysM domain"/>
    <property type="match status" value="2"/>
</dbReference>
<dbReference type="EMBL" id="JAKREW010000023">
    <property type="protein sequence ID" value="MCG7507390.1"/>
    <property type="molecule type" value="Genomic_DNA"/>
</dbReference>
<feature type="domain" description="LysM" evidence="3">
    <location>
        <begin position="304"/>
        <end position="347"/>
    </location>
</feature>
<dbReference type="Pfam" id="PF01551">
    <property type="entry name" value="Peptidase_M23"/>
    <property type="match status" value="1"/>
</dbReference>
<dbReference type="InterPro" id="IPR016047">
    <property type="entry name" value="M23ase_b-sheet_dom"/>
</dbReference>
<proteinExistence type="inferred from homology"/>
<protein>
    <submittedName>
        <fullName evidence="4">LysM peptidoglycan-binding domain-containing M23 family metallopeptidase</fullName>
    </submittedName>
</protein>
<sequence>MRFKSLKANKRNLTRGCAMLLVIGAVSGCSSQVARFGGVDTMATASTDNQRSIISKQAEAQPYPGDAQYQASNVNYSRSSVTRSSLSPVSSQPLPTVAQATAPAVNKARAAADPVIAQGQAKVAKADQAVTGGVNQLRAPVNSTVASTQIVAEEVKGWSRAGGTQVTAREGETVYNLSRRYGVPADVLMKTNGLASADGLKSGQKLVIPTYVYTNKAPVSAPDNDPNVADAKSSRGTKYDVPANKVPLPGSAPAEKVAVLPQQPKVKESKAAAAVDTSAAASDPKAKPAKEAQVAVLQPKAGAGAYTVQQGDTLSSIARKTGVSTTALKQANGMQDGLLRIGQTLKVPSAGATATVASAKPTAPATTATAPVDNTVKTASIPAQEKPSATLATYTPPKKDQKVIQQAETDDVEAPDATGIGKMRWPVRGRVISGYKSGTGGIDIAVPEGTPVKAAENGVVIYAGDGLKEFGNTVLVRHEDGLVTVYGHASSLEVQRGQKVKRGQEIARSGMSGSADAPKLHFEVRKNSAPIDPQTFLE</sequence>
<evidence type="ECO:0000313" key="5">
    <source>
        <dbReference type="Proteomes" id="UP001201701"/>
    </source>
</evidence>
<dbReference type="RefSeq" id="WP_239368484.1">
    <property type="nucleotide sequence ID" value="NZ_JAKREW010000023.1"/>
</dbReference>
<dbReference type="SUPFAM" id="SSF51261">
    <property type="entry name" value="Duplicated hybrid motif"/>
    <property type="match status" value="1"/>
</dbReference>